<dbReference type="FunCoup" id="H3B841">
    <property type="interactions" value="38"/>
</dbReference>
<evidence type="ECO:0000259" key="4">
    <source>
        <dbReference type="PROSITE" id="PS50853"/>
    </source>
</evidence>
<evidence type="ECO:0000256" key="1">
    <source>
        <dbReference type="ARBA" id="ARBA00022737"/>
    </source>
</evidence>
<dbReference type="GeneTree" id="ENSGT00940000158669"/>
<name>H3B841_LATCH</name>
<dbReference type="InterPro" id="IPR036116">
    <property type="entry name" value="FN3_sf"/>
</dbReference>
<dbReference type="FunFam" id="2.60.40.10:FF:000233">
    <property type="entry name" value="Myomesin 1"/>
    <property type="match status" value="1"/>
</dbReference>
<dbReference type="SUPFAM" id="SSF48726">
    <property type="entry name" value="Immunoglobulin"/>
    <property type="match status" value="4"/>
</dbReference>
<reference evidence="5" key="3">
    <citation type="submission" date="2025-09" db="UniProtKB">
        <authorList>
            <consortium name="Ensembl"/>
        </authorList>
    </citation>
    <scope>IDENTIFICATION</scope>
</reference>
<dbReference type="InterPro" id="IPR007110">
    <property type="entry name" value="Ig-like_dom"/>
</dbReference>
<dbReference type="PROSITE" id="PS50853">
    <property type="entry name" value="FN3"/>
    <property type="match status" value="2"/>
</dbReference>
<dbReference type="Proteomes" id="UP000008672">
    <property type="component" value="Unassembled WGS sequence"/>
</dbReference>
<dbReference type="AlphaFoldDB" id="H3B841"/>
<dbReference type="OMA" id="KQVPGPY"/>
<dbReference type="Bgee" id="ENSLACG00000015914">
    <property type="expression patterns" value="Expressed in mesonephros and 3 other cell types or tissues"/>
</dbReference>
<keyword evidence="2" id="KW-0393">Immunoglobulin domain</keyword>
<reference evidence="5" key="2">
    <citation type="submission" date="2025-08" db="UniProtKB">
        <authorList>
            <consortium name="Ensembl"/>
        </authorList>
    </citation>
    <scope>IDENTIFICATION</scope>
</reference>
<dbReference type="PROSITE" id="PS50835">
    <property type="entry name" value="IG_LIKE"/>
    <property type="match status" value="2"/>
</dbReference>
<dbReference type="InterPro" id="IPR013783">
    <property type="entry name" value="Ig-like_fold"/>
</dbReference>
<dbReference type="HOGENOM" id="CLU_004753_0_0_1"/>
<proteinExistence type="predicted"/>
<dbReference type="InterPro" id="IPR003961">
    <property type="entry name" value="FN3_dom"/>
</dbReference>
<feature type="domain" description="Ig-like" evidence="3">
    <location>
        <begin position="639"/>
        <end position="728"/>
    </location>
</feature>
<dbReference type="InterPro" id="IPR036179">
    <property type="entry name" value="Ig-like_dom_sf"/>
</dbReference>
<dbReference type="Ensembl" id="ENSLACT00000018193.1">
    <property type="protein sequence ID" value="ENSLACP00000018062.1"/>
    <property type="gene ID" value="ENSLACG00000015914.1"/>
</dbReference>
<dbReference type="Gene3D" id="2.60.40.10">
    <property type="entry name" value="Immunoglobulins"/>
    <property type="match status" value="7"/>
</dbReference>
<dbReference type="FunFam" id="2.60.40.10:FF:000179">
    <property type="entry name" value="Myomesin 2"/>
    <property type="match status" value="1"/>
</dbReference>
<reference evidence="6" key="1">
    <citation type="submission" date="2011-08" db="EMBL/GenBank/DDBJ databases">
        <title>The draft genome of Latimeria chalumnae.</title>
        <authorList>
            <person name="Di Palma F."/>
            <person name="Alfoldi J."/>
            <person name="Johnson J."/>
            <person name="Berlin A."/>
            <person name="Gnerre S."/>
            <person name="Jaffe D."/>
            <person name="MacCallum I."/>
            <person name="Young S."/>
            <person name="Walker B.J."/>
            <person name="Lander E."/>
            <person name="Lindblad-Toh K."/>
        </authorList>
    </citation>
    <scope>NUCLEOTIDE SEQUENCE [LARGE SCALE GENOMIC DNA]</scope>
    <source>
        <strain evidence="6">Wild caught</strain>
    </source>
</reference>
<sequence>ACPSAPYCFTLLSCGKDEMVLGWKPPKFKGGAEILGYFLDQREVSERVWHEVNSNPISTKIYKIENLKEGHFYEFRACAMNLAGVGELSHPSDQFKCEEWTMPEPGPAFDVTVSEVRRNSLLLQWESPVYTGKSAVTGYRAEISEMGSDEWKVLTENPTADKHLRVLGLEEGKCYIFRVCAINAAGAGPPSAASDPVIAETKPGTGTAEIEVGVDNDGVIFLAFEPPEPSESCQCTWMKDYQEITQPEKFKIETEEKGSQLTFANPTKEDLGTYSVTVSDPDEASASYKLTEEELERLLQLSHDILNPLINLKSDWAVEMLERGTVRLWLQVEELSPAAELRLVFNEKEMASTSTHKINFDRSKGLVEIIISDFTMNDEGSYTAQLKDGRAKNQFTLVLIDDQFKQILTQAQLEQREWKRKQVPGPYFLEQLQWKVTEDCRVLLTCKITNTKKETCYKWFKDETELPQVEFQPQTGVGTFVIPQVTDRDMGVYKATLTDARGEDTSILQFTDTGFEDVLKEVCRACALSASPLKVRSTAEGIRIFCSMKYYLDYMKKSWSYKEKALQSDARRKSGSAMDQVWLEILNPSMADMGKYTLELFDGKQTHQQSIDLSGAAFEDAMAEYQRLKQAAIAEKNRAKVLQGLPDVVTIMEDKTLCLKCHVSGDPTPEVYWLRNDREVVPSDHFQMKTEGTANTLTIKEVKAEDSGKYSVFVKNKYGSETGTVTLSVYLHGEEPEELKEDVKKPKH</sequence>
<dbReference type="PANTHER" id="PTHR14340:SF9">
    <property type="entry name" value="FIBRONECTIN TYPE-III DOMAIN-CONTAINING PROTEIN"/>
    <property type="match status" value="1"/>
</dbReference>
<dbReference type="eggNOG" id="ENOG502RDUJ">
    <property type="taxonomic scope" value="Eukaryota"/>
</dbReference>
<dbReference type="InParanoid" id="H3B841"/>
<feature type="domain" description="Fibronectin type-III" evidence="4">
    <location>
        <begin position="107"/>
        <end position="204"/>
    </location>
</feature>
<dbReference type="SUPFAM" id="SSF49265">
    <property type="entry name" value="Fibronectin type III"/>
    <property type="match status" value="1"/>
</dbReference>
<evidence type="ECO:0000259" key="3">
    <source>
        <dbReference type="PROSITE" id="PS50835"/>
    </source>
</evidence>
<protein>
    <submittedName>
        <fullName evidence="5">Myomesin 3</fullName>
    </submittedName>
</protein>
<dbReference type="CDD" id="cd00063">
    <property type="entry name" value="FN3"/>
    <property type="match status" value="2"/>
</dbReference>
<dbReference type="STRING" id="7897.ENSLACP00000018062"/>
<keyword evidence="6" id="KW-1185">Reference proteome</keyword>
<keyword evidence="1" id="KW-0677">Repeat</keyword>
<organism evidence="5 6">
    <name type="scientific">Latimeria chalumnae</name>
    <name type="common">Coelacanth</name>
    <dbReference type="NCBI Taxonomy" id="7897"/>
    <lineage>
        <taxon>Eukaryota</taxon>
        <taxon>Metazoa</taxon>
        <taxon>Chordata</taxon>
        <taxon>Craniata</taxon>
        <taxon>Vertebrata</taxon>
        <taxon>Euteleostomi</taxon>
        <taxon>Coelacanthiformes</taxon>
        <taxon>Coelacanthidae</taxon>
        <taxon>Latimeria</taxon>
    </lineage>
</organism>
<dbReference type="PRINTS" id="PR00014">
    <property type="entry name" value="FNTYPEIII"/>
</dbReference>
<dbReference type="FunFam" id="2.60.40.10:FF:000029">
    <property type="entry name" value="Myomesin 1"/>
    <property type="match status" value="2"/>
</dbReference>
<dbReference type="InterPro" id="IPR003598">
    <property type="entry name" value="Ig_sub2"/>
</dbReference>
<evidence type="ECO:0000313" key="5">
    <source>
        <dbReference type="Ensembl" id="ENSLACP00000018062.1"/>
    </source>
</evidence>
<dbReference type="SMART" id="SM00408">
    <property type="entry name" value="IGc2"/>
    <property type="match status" value="2"/>
</dbReference>
<feature type="domain" description="Ig-like" evidence="3">
    <location>
        <begin position="426"/>
        <end position="511"/>
    </location>
</feature>
<dbReference type="PANTHER" id="PTHR14340">
    <property type="entry name" value="MICROFIBRIL-ASSOCIATED GLYCOPROTEIN 3"/>
    <property type="match status" value="1"/>
</dbReference>
<dbReference type="SMART" id="SM00060">
    <property type="entry name" value="FN3"/>
    <property type="match status" value="2"/>
</dbReference>
<evidence type="ECO:0000313" key="6">
    <source>
        <dbReference type="Proteomes" id="UP000008672"/>
    </source>
</evidence>
<dbReference type="Pfam" id="PF07679">
    <property type="entry name" value="I-set"/>
    <property type="match status" value="3"/>
</dbReference>
<dbReference type="EMBL" id="AFYH01015502">
    <property type="status" value="NOT_ANNOTATED_CDS"/>
    <property type="molecule type" value="Genomic_DNA"/>
</dbReference>
<accession>H3B841</accession>
<evidence type="ECO:0000256" key="2">
    <source>
        <dbReference type="ARBA" id="ARBA00023319"/>
    </source>
</evidence>
<dbReference type="FunFam" id="2.60.40.10:FF:000124">
    <property type="entry name" value="Myomesin 1"/>
    <property type="match status" value="1"/>
</dbReference>
<feature type="domain" description="Fibronectin type-III" evidence="4">
    <location>
        <begin position="2"/>
        <end position="100"/>
    </location>
</feature>
<dbReference type="Pfam" id="PF00041">
    <property type="entry name" value="fn3"/>
    <property type="match status" value="2"/>
</dbReference>
<dbReference type="SMART" id="SM00409">
    <property type="entry name" value="IG"/>
    <property type="match status" value="3"/>
</dbReference>
<gene>
    <name evidence="5" type="primary">MYOM3</name>
</gene>
<dbReference type="EMBL" id="AFYH01015503">
    <property type="status" value="NOT_ANNOTATED_CDS"/>
    <property type="molecule type" value="Genomic_DNA"/>
</dbReference>
<dbReference type="InterPro" id="IPR013098">
    <property type="entry name" value="Ig_I-set"/>
</dbReference>
<dbReference type="FunFam" id="2.60.40.10:FF:000197">
    <property type="entry name" value="Myomesin 1"/>
    <property type="match status" value="1"/>
</dbReference>
<dbReference type="InterPro" id="IPR003599">
    <property type="entry name" value="Ig_sub"/>
</dbReference>